<dbReference type="NCBIfam" id="TIGR02983">
    <property type="entry name" value="SigE-fam_strep"/>
    <property type="match status" value="1"/>
</dbReference>
<keyword evidence="4" id="KW-0238">DNA-binding</keyword>
<dbReference type="Pfam" id="PF08281">
    <property type="entry name" value="Sigma70_r4_2"/>
    <property type="match status" value="1"/>
</dbReference>
<name>A0ABN2BCS7_9ACTN</name>
<dbReference type="Gene3D" id="1.10.1740.10">
    <property type="match status" value="1"/>
</dbReference>
<reference evidence="8 9" key="1">
    <citation type="journal article" date="2019" name="Int. J. Syst. Evol. Microbiol.">
        <title>The Global Catalogue of Microorganisms (GCM) 10K type strain sequencing project: providing services to taxonomists for standard genome sequencing and annotation.</title>
        <authorList>
            <consortium name="The Broad Institute Genomics Platform"/>
            <consortium name="The Broad Institute Genome Sequencing Center for Infectious Disease"/>
            <person name="Wu L."/>
            <person name="Ma J."/>
        </authorList>
    </citation>
    <scope>NUCLEOTIDE SEQUENCE [LARGE SCALE GENOMIC DNA]</scope>
    <source>
        <strain evidence="8 9">JCM 15933</strain>
    </source>
</reference>
<feature type="domain" description="RNA polymerase sigma factor 70 region 4 type 2" evidence="7">
    <location>
        <begin position="102"/>
        <end position="153"/>
    </location>
</feature>
<evidence type="ECO:0000313" key="9">
    <source>
        <dbReference type="Proteomes" id="UP001501470"/>
    </source>
</evidence>
<dbReference type="InterPro" id="IPR007627">
    <property type="entry name" value="RNA_pol_sigma70_r2"/>
</dbReference>
<proteinExistence type="inferred from homology"/>
<dbReference type="PANTHER" id="PTHR43133:SF50">
    <property type="entry name" value="ECF RNA POLYMERASE SIGMA FACTOR SIGM"/>
    <property type="match status" value="1"/>
</dbReference>
<dbReference type="InterPro" id="IPR013249">
    <property type="entry name" value="RNA_pol_sigma70_r4_t2"/>
</dbReference>
<keyword evidence="3" id="KW-0731">Sigma factor</keyword>
<keyword evidence="9" id="KW-1185">Reference proteome</keyword>
<dbReference type="InterPro" id="IPR013325">
    <property type="entry name" value="RNA_pol_sigma_r2"/>
</dbReference>
<keyword evidence="2" id="KW-0805">Transcription regulation</keyword>
<dbReference type="RefSeq" id="WP_344506086.1">
    <property type="nucleotide sequence ID" value="NZ_BAAAQD010000014.1"/>
</dbReference>
<dbReference type="InterPro" id="IPR036388">
    <property type="entry name" value="WH-like_DNA-bd_sf"/>
</dbReference>
<organism evidence="8 9">
    <name type="scientific">Dactylosporangium maewongense</name>
    <dbReference type="NCBI Taxonomy" id="634393"/>
    <lineage>
        <taxon>Bacteria</taxon>
        <taxon>Bacillati</taxon>
        <taxon>Actinomycetota</taxon>
        <taxon>Actinomycetes</taxon>
        <taxon>Micromonosporales</taxon>
        <taxon>Micromonosporaceae</taxon>
        <taxon>Dactylosporangium</taxon>
    </lineage>
</organism>
<dbReference type="InterPro" id="IPR039425">
    <property type="entry name" value="RNA_pol_sigma-70-like"/>
</dbReference>
<dbReference type="EMBL" id="BAAAQD010000014">
    <property type="protein sequence ID" value="GAA1536944.1"/>
    <property type="molecule type" value="Genomic_DNA"/>
</dbReference>
<dbReference type="Proteomes" id="UP001501470">
    <property type="component" value="Unassembled WGS sequence"/>
</dbReference>
<dbReference type="Gene3D" id="1.10.10.10">
    <property type="entry name" value="Winged helix-like DNA-binding domain superfamily/Winged helix DNA-binding domain"/>
    <property type="match status" value="1"/>
</dbReference>
<accession>A0ABN2BCS7</accession>
<evidence type="ECO:0000259" key="6">
    <source>
        <dbReference type="Pfam" id="PF04542"/>
    </source>
</evidence>
<evidence type="ECO:0000256" key="1">
    <source>
        <dbReference type="ARBA" id="ARBA00010641"/>
    </source>
</evidence>
<evidence type="ECO:0000256" key="5">
    <source>
        <dbReference type="ARBA" id="ARBA00023163"/>
    </source>
</evidence>
<dbReference type="NCBIfam" id="TIGR02937">
    <property type="entry name" value="sigma70-ECF"/>
    <property type="match status" value="1"/>
</dbReference>
<gene>
    <name evidence="8" type="ORF">GCM10009827_064560</name>
</gene>
<comment type="caution">
    <text evidence="8">The sequence shown here is derived from an EMBL/GenBank/DDBJ whole genome shotgun (WGS) entry which is preliminary data.</text>
</comment>
<evidence type="ECO:0000259" key="7">
    <source>
        <dbReference type="Pfam" id="PF08281"/>
    </source>
</evidence>
<evidence type="ECO:0000256" key="3">
    <source>
        <dbReference type="ARBA" id="ARBA00023082"/>
    </source>
</evidence>
<keyword evidence="5" id="KW-0804">Transcription</keyword>
<evidence type="ECO:0000256" key="2">
    <source>
        <dbReference type="ARBA" id="ARBA00023015"/>
    </source>
</evidence>
<evidence type="ECO:0000256" key="4">
    <source>
        <dbReference type="ARBA" id="ARBA00023125"/>
    </source>
</evidence>
<dbReference type="Pfam" id="PF04542">
    <property type="entry name" value="Sigma70_r2"/>
    <property type="match status" value="1"/>
</dbReference>
<comment type="similarity">
    <text evidence="1">Belongs to the sigma-70 factor family. ECF subfamily.</text>
</comment>
<feature type="domain" description="RNA polymerase sigma-70 region 2" evidence="6">
    <location>
        <begin position="18"/>
        <end position="78"/>
    </location>
</feature>
<dbReference type="InterPro" id="IPR013324">
    <property type="entry name" value="RNA_pol_sigma_r3/r4-like"/>
</dbReference>
<evidence type="ECO:0000313" key="8">
    <source>
        <dbReference type="EMBL" id="GAA1536944.1"/>
    </source>
</evidence>
<dbReference type="SUPFAM" id="SSF88946">
    <property type="entry name" value="Sigma2 domain of RNA polymerase sigma factors"/>
    <property type="match status" value="1"/>
</dbReference>
<dbReference type="CDD" id="cd06171">
    <property type="entry name" value="Sigma70_r4"/>
    <property type="match status" value="1"/>
</dbReference>
<dbReference type="InterPro" id="IPR014325">
    <property type="entry name" value="RNA_pol_sigma-E_actinobac"/>
</dbReference>
<dbReference type="InterPro" id="IPR014284">
    <property type="entry name" value="RNA_pol_sigma-70_dom"/>
</dbReference>
<protein>
    <submittedName>
        <fullName evidence="8">SigE family RNA polymerase sigma factor</fullName>
    </submittedName>
</protein>
<dbReference type="PANTHER" id="PTHR43133">
    <property type="entry name" value="RNA POLYMERASE ECF-TYPE SIGMA FACTO"/>
    <property type="match status" value="1"/>
</dbReference>
<dbReference type="SUPFAM" id="SSF88659">
    <property type="entry name" value="Sigma3 and sigma4 domains of RNA polymerase sigma factors"/>
    <property type="match status" value="1"/>
</dbReference>
<sequence length="170" mass="19506">MTDRDTAFAEYFAARSDAMRGTAYLLCGDWHRAEDLTQVAFTKLYVVWDRVSRHEALDGYLRQTLFRVFLDDRRLGWWHRVRVTDRPLDAVSHDREPDDRIALLAALATVPARQRAVLILRYWEDLSVEETAALLSCTTGTVKSQAARGLQTLRTHLQTSSHSQATRTQT</sequence>